<comment type="caution">
    <text evidence="1">The sequence shown here is derived from an EMBL/GenBank/DDBJ whole genome shotgun (WGS) entry which is preliminary data.</text>
</comment>
<gene>
    <name evidence="1" type="ORF">E4U03_04065</name>
</gene>
<accession>A0A4Y9F4Q8</accession>
<proteinExistence type="predicted"/>
<reference evidence="1 2" key="1">
    <citation type="submission" date="2019-03" db="EMBL/GenBank/DDBJ databases">
        <title>Diversity of the mouse oral microbiome.</title>
        <authorList>
            <person name="Joseph S."/>
            <person name="Aduse-Opoku J."/>
            <person name="Curtis M."/>
            <person name="Wade W."/>
            <person name="Hashim A."/>
        </authorList>
    </citation>
    <scope>NUCLEOTIDE SEQUENCE [LARGE SCALE GENOMIC DNA]</scope>
    <source>
        <strain evidence="2">irhom_31</strain>
    </source>
</reference>
<name>A0A4Y9F4Q8_9MICC</name>
<dbReference type="EMBL" id="SPQC01000010">
    <property type="protein sequence ID" value="TFU23140.1"/>
    <property type="molecule type" value="Genomic_DNA"/>
</dbReference>
<sequence>MTERDVWNNRHSDQQTLGGLADLLSEPMPVTWVLLYFYSKAKNHIRVELSQPAPDGFKDGYIRVWKERIILPTLEFGSEELLLDAQPDSTPDIDFLIGDAEAS</sequence>
<dbReference type="AlphaFoldDB" id="A0A4Y9F4Q8"/>
<organism evidence="1 2">
    <name type="scientific">Rothia nasimurium</name>
    <dbReference type="NCBI Taxonomy" id="85336"/>
    <lineage>
        <taxon>Bacteria</taxon>
        <taxon>Bacillati</taxon>
        <taxon>Actinomycetota</taxon>
        <taxon>Actinomycetes</taxon>
        <taxon>Micrococcales</taxon>
        <taxon>Micrococcaceae</taxon>
        <taxon>Rothia</taxon>
    </lineage>
</organism>
<evidence type="ECO:0000313" key="2">
    <source>
        <dbReference type="Proteomes" id="UP000297951"/>
    </source>
</evidence>
<dbReference type="Proteomes" id="UP000297951">
    <property type="component" value="Unassembled WGS sequence"/>
</dbReference>
<protein>
    <submittedName>
        <fullName evidence="1">Uncharacterized protein</fullName>
    </submittedName>
</protein>
<dbReference type="OrthoDB" id="3422162at2"/>
<evidence type="ECO:0000313" key="1">
    <source>
        <dbReference type="EMBL" id="TFU23140.1"/>
    </source>
</evidence>
<dbReference type="RefSeq" id="WP_135011728.1">
    <property type="nucleotide sequence ID" value="NZ_JADGLK010000010.1"/>
</dbReference>